<evidence type="ECO:0000313" key="2">
    <source>
        <dbReference type="EMBL" id="OJA17675.1"/>
    </source>
</evidence>
<comment type="caution">
    <text evidence="2">The sequence shown here is derived from an EMBL/GenBank/DDBJ whole genome shotgun (WGS) entry which is preliminary data.</text>
</comment>
<dbReference type="OrthoDB" id="2674421at2759"/>
<evidence type="ECO:0000256" key="1">
    <source>
        <dbReference type="SAM" id="Phobius"/>
    </source>
</evidence>
<sequence length="506" mass="56275">MPDHCLNAGDTTDIPICHEVTCGVLTPTTSIATSRYFKSPSLYSYHTIIPPGSLLGASSPPGPSARWNSYSHPEGQLYFQRRICPNYGVVTEANVHSKQIEDCLDGWLKNIGEIISQRQITIPPSSELFIELDESLSSCTYYFVNHGTRRLFWLEQTTTELLDMGMVVSSSHINTALERLYWVHVEFFPMHTHEIHPKVVDDLIGVMSHGAADRLTSRTSTFPYTAEKCTQLLQLVSLRRDGESLDGHTLCFVARLWGAIENHRFMTYYGQEYAQLDRLQIMAPAEEIEHPSVEAIANPALWGIPGHYLSELRDLFANEQVFVDQWQIFMKTSMSEWHTAVVWTFPVIIADILSCLLSRASLSSALPSILSASGSLITGSILLLRHHGLEDATASFADLKARYLRAAKSNAGMLPSAIVFSLPKGLHLWSMVFMVGHLLVLASRLVGGLTMFGGGCLLILLVWAVIHTTQSPDEYEQGDGQSSILSKILSRWHSFQGDARQPALSV</sequence>
<accession>A0A1J8QCI9</accession>
<proteinExistence type="predicted"/>
<keyword evidence="3" id="KW-1185">Reference proteome</keyword>
<feature type="transmembrane region" description="Helical" evidence="1">
    <location>
        <begin position="449"/>
        <end position="466"/>
    </location>
</feature>
<organism evidence="2 3">
    <name type="scientific">Rhizopogon vesiculosus</name>
    <dbReference type="NCBI Taxonomy" id="180088"/>
    <lineage>
        <taxon>Eukaryota</taxon>
        <taxon>Fungi</taxon>
        <taxon>Dikarya</taxon>
        <taxon>Basidiomycota</taxon>
        <taxon>Agaricomycotina</taxon>
        <taxon>Agaricomycetes</taxon>
        <taxon>Agaricomycetidae</taxon>
        <taxon>Boletales</taxon>
        <taxon>Suillineae</taxon>
        <taxon>Rhizopogonaceae</taxon>
        <taxon>Rhizopogon</taxon>
    </lineage>
</organism>
<reference evidence="2 3" key="1">
    <citation type="submission" date="2016-03" db="EMBL/GenBank/DDBJ databases">
        <title>Comparative genomics of the ectomycorrhizal sister species Rhizopogon vinicolor and Rhizopogon vesiculosus (Basidiomycota: Boletales) reveals a divergence of the mating type B locus.</title>
        <authorList>
            <person name="Mujic A.B."/>
            <person name="Kuo A."/>
            <person name="Tritt A."/>
            <person name="Lipzen A."/>
            <person name="Chen C."/>
            <person name="Johnson J."/>
            <person name="Sharma A."/>
            <person name="Barry K."/>
            <person name="Grigoriev I.V."/>
            <person name="Spatafora J.W."/>
        </authorList>
    </citation>
    <scope>NUCLEOTIDE SEQUENCE [LARGE SCALE GENOMIC DNA]</scope>
    <source>
        <strain evidence="2 3">AM-OR11-056</strain>
    </source>
</reference>
<feature type="transmembrane region" description="Helical" evidence="1">
    <location>
        <begin position="426"/>
        <end position="442"/>
    </location>
</feature>
<name>A0A1J8QCI9_9AGAM</name>
<keyword evidence="1" id="KW-0472">Membrane</keyword>
<keyword evidence="1" id="KW-1133">Transmembrane helix</keyword>
<evidence type="ECO:0008006" key="4">
    <source>
        <dbReference type="Google" id="ProtNLM"/>
    </source>
</evidence>
<dbReference type="EMBL" id="LVVM01001878">
    <property type="protein sequence ID" value="OJA17675.1"/>
    <property type="molecule type" value="Genomic_DNA"/>
</dbReference>
<gene>
    <name evidence="2" type="ORF">AZE42_03025</name>
</gene>
<protein>
    <recommendedName>
        <fullName evidence="4">WW domain-containing protein</fullName>
    </recommendedName>
</protein>
<keyword evidence="1" id="KW-0812">Transmembrane</keyword>
<dbReference type="Proteomes" id="UP000183567">
    <property type="component" value="Unassembled WGS sequence"/>
</dbReference>
<evidence type="ECO:0000313" key="3">
    <source>
        <dbReference type="Proteomes" id="UP000183567"/>
    </source>
</evidence>
<dbReference type="AlphaFoldDB" id="A0A1J8QCI9"/>